<dbReference type="OMA" id="KEHERWF"/>
<evidence type="ECO:0000256" key="1">
    <source>
        <dbReference type="SAM" id="Coils"/>
    </source>
</evidence>
<keyword evidence="1" id="KW-0175">Coiled coil</keyword>
<protein>
    <submittedName>
        <fullName evidence="3">Activating signal cointegrator 1 complex subunit 2</fullName>
    </submittedName>
</protein>
<dbReference type="Proteomes" id="UP000025227">
    <property type="component" value="Unplaced"/>
</dbReference>
<proteinExistence type="predicted"/>
<keyword evidence="2" id="KW-1185">Reference proteome</keyword>
<dbReference type="WBParaSite" id="HCON_00099030-00001">
    <property type="protein sequence ID" value="HCON_00099030-00001"/>
    <property type="gene ID" value="HCON_00099030"/>
</dbReference>
<sequence>MLSESGLHFLADVRLRLQDGGDVYDQDLKHIMVLLDDLKVIEDTIFRRSLFLALETICQRLWHSLKLCSMPIDGIRREFLLRIVQRIGSRVGEMQFKEHERWFGGVTSHRRASSSNCHQNIDKARLFSIITICLALFQGGEDDGFKELDGVMKALTLLYPSSDDLARDLLNSDDRFLATVSALIALRDKFCDFFAHSSVYVVLAAFRDIQFDAKVLLDWIDGDELGFETVLAIVESLIKDREIWETAADPDNSVPLPAKRQRLSIPNEEPTYRKMYIEEKPGPSSDDVVVTVRVPYLEGADTHNEQTFRFSRKPTIPTACRIPLPKPSSSDFSALEEMMVELKLMLNKRLLESEELNVNIERLRNALSMFLDEECDSSGEGEEEEDVEC</sequence>
<name>A0A7I4YHW8_HAECO</name>
<dbReference type="AlphaFoldDB" id="A0A7I4YHW8"/>
<evidence type="ECO:0000313" key="2">
    <source>
        <dbReference type="Proteomes" id="UP000025227"/>
    </source>
</evidence>
<dbReference type="OrthoDB" id="5849727at2759"/>
<organism evidence="2 3">
    <name type="scientific">Haemonchus contortus</name>
    <name type="common">Barber pole worm</name>
    <dbReference type="NCBI Taxonomy" id="6289"/>
    <lineage>
        <taxon>Eukaryota</taxon>
        <taxon>Metazoa</taxon>
        <taxon>Ecdysozoa</taxon>
        <taxon>Nematoda</taxon>
        <taxon>Chromadorea</taxon>
        <taxon>Rhabditida</taxon>
        <taxon>Rhabditina</taxon>
        <taxon>Rhabditomorpha</taxon>
        <taxon>Strongyloidea</taxon>
        <taxon>Trichostrongylidae</taxon>
        <taxon>Haemonchus</taxon>
    </lineage>
</organism>
<accession>A0A7I4YHW8</accession>
<feature type="coiled-coil region" evidence="1">
    <location>
        <begin position="346"/>
        <end position="373"/>
    </location>
</feature>
<reference evidence="3" key="1">
    <citation type="submission" date="2020-12" db="UniProtKB">
        <authorList>
            <consortium name="WormBaseParasite"/>
        </authorList>
    </citation>
    <scope>IDENTIFICATION</scope>
    <source>
        <strain evidence="3">MHco3</strain>
    </source>
</reference>
<evidence type="ECO:0000313" key="3">
    <source>
        <dbReference type="WBParaSite" id="HCON_00099030-00001"/>
    </source>
</evidence>